<dbReference type="SUPFAM" id="SSF158682">
    <property type="entry name" value="TerB-like"/>
    <property type="match status" value="2"/>
</dbReference>
<keyword evidence="3" id="KW-1185">Reference proteome</keyword>
<proteinExistence type="predicted"/>
<evidence type="ECO:0000313" key="3">
    <source>
        <dbReference type="Proteomes" id="UP000017396"/>
    </source>
</evidence>
<name>U5QH91_GLOK1</name>
<evidence type="ECO:0000259" key="1">
    <source>
        <dbReference type="Pfam" id="PF05099"/>
    </source>
</evidence>
<reference evidence="2 3" key="1">
    <citation type="journal article" date="2013" name="PLoS ONE">
        <title>Cultivation and Complete Genome Sequencing of Gloeobacter kilaueensis sp. nov., from a Lava Cave in Kilauea Caldera, Hawai'i.</title>
        <authorList>
            <person name="Saw J.H."/>
            <person name="Schatz M."/>
            <person name="Brown M.V."/>
            <person name="Kunkel D.D."/>
            <person name="Foster J.S."/>
            <person name="Shick H."/>
            <person name="Christensen S."/>
            <person name="Hou S."/>
            <person name="Wan X."/>
            <person name="Donachie S.P."/>
        </authorList>
    </citation>
    <scope>NUCLEOTIDE SEQUENCE [LARGE SCALE GENOMIC DNA]</scope>
    <source>
        <strain evidence="3">JS</strain>
    </source>
</reference>
<dbReference type="Proteomes" id="UP000017396">
    <property type="component" value="Chromosome"/>
</dbReference>
<dbReference type="Pfam" id="PF05099">
    <property type="entry name" value="TerB"/>
    <property type="match status" value="2"/>
</dbReference>
<feature type="domain" description="Co-chaperone DjlA N-terminal" evidence="1">
    <location>
        <begin position="205"/>
        <end position="292"/>
    </location>
</feature>
<organism evidence="2 3">
    <name type="scientific">Gloeobacter kilaueensis (strain ATCC BAA-2537 / CCAP 1431/1 / ULC 316 / JS1)</name>
    <dbReference type="NCBI Taxonomy" id="1183438"/>
    <lineage>
        <taxon>Bacteria</taxon>
        <taxon>Bacillati</taxon>
        <taxon>Cyanobacteriota</taxon>
        <taxon>Cyanophyceae</taxon>
        <taxon>Gloeobacterales</taxon>
        <taxon>Gloeobacteraceae</taxon>
        <taxon>Gloeobacter</taxon>
    </lineage>
</organism>
<dbReference type="STRING" id="1183438.GKIL_2066"/>
<dbReference type="RefSeq" id="WP_023173443.1">
    <property type="nucleotide sequence ID" value="NC_022600.1"/>
</dbReference>
<sequence>MAASPFQLALLKVLIAIGWADGEFSESERALVRRWMAEFSLSEQQCNYLRYYLEQPTTRQQAEAFSRELVEAAHRPEEREVALERLRQLACADERLDEAEKRFLEEVSALFASAGDLGLFANRLRGFFAVRPFKIQRSADAHLAELEAELLWLWKERDHPGGDFARHLKAGGQPSDRQRALLFVGALAGCTWGELKRPLPAATSCIRECLRLEDEQAEFVEQMLSDPYVRSLDRARLVRGVENYADRPLALGLVELLFCLAATDGTIDDEETETIRGMALGLKVTHRMFIDSKLRYGRKQP</sequence>
<dbReference type="Gene3D" id="1.10.3680.10">
    <property type="entry name" value="TerB-like"/>
    <property type="match status" value="2"/>
</dbReference>
<dbReference type="HOGENOM" id="CLU_923658_0_0_3"/>
<dbReference type="eggNOG" id="COG4103">
    <property type="taxonomic scope" value="Bacteria"/>
</dbReference>
<feature type="domain" description="Co-chaperone DjlA N-terminal" evidence="1">
    <location>
        <begin position="7"/>
        <end position="111"/>
    </location>
</feature>
<dbReference type="EMBL" id="CP003587">
    <property type="protein sequence ID" value="AGY58312.1"/>
    <property type="molecule type" value="Genomic_DNA"/>
</dbReference>
<dbReference type="InterPro" id="IPR007791">
    <property type="entry name" value="DjlA_N"/>
</dbReference>
<dbReference type="InterPro" id="IPR029024">
    <property type="entry name" value="TerB-like"/>
</dbReference>
<gene>
    <name evidence="2" type="ORF">GKIL_2066</name>
</gene>
<dbReference type="KEGG" id="glj:GKIL_2066"/>
<protein>
    <recommendedName>
        <fullName evidence="1">Co-chaperone DjlA N-terminal domain-containing protein</fullName>
    </recommendedName>
</protein>
<dbReference type="AlphaFoldDB" id="U5QH91"/>
<dbReference type="OrthoDB" id="561132at2"/>
<dbReference type="CDD" id="cd07177">
    <property type="entry name" value="terB_like"/>
    <property type="match status" value="1"/>
</dbReference>
<evidence type="ECO:0000313" key="2">
    <source>
        <dbReference type="EMBL" id="AGY58312.1"/>
    </source>
</evidence>
<accession>U5QH91</accession>